<dbReference type="HOGENOM" id="CLU_2106050_0_0_0"/>
<dbReference type="EMBL" id="CP003532">
    <property type="protein sequence ID" value="AFK07411.1"/>
    <property type="molecule type" value="Genomic_DNA"/>
</dbReference>
<reference evidence="1 3" key="1">
    <citation type="journal article" date="2012" name="Genome Biol. Evol.">
        <title>Genome Sequence of the Mesophilic Thermotogales Bacterium Mesotoga prima MesG1.Ag.4.2 Reveals the Largest Thermotogales Genome To Date.</title>
        <authorList>
            <person name="Zhaxybayeva O."/>
            <person name="Swithers K.S."/>
            <person name="Foght J."/>
            <person name="Green A.G."/>
            <person name="Bruce D."/>
            <person name="Detter C."/>
            <person name="Han S."/>
            <person name="Teshima H."/>
            <person name="Han J."/>
            <person name="Woyke T."/>
            <person name="Pitluck S."/>
            <person name="Nolan M."/>
            <person name="Ivanova N."/>
            <person name="Pati A."/>
            <person name="Land M.L."/>
            <person name="Dlutek M."/>
            <person name="Doolittle W.F."/>
            <person name="Noll K.M."/>
            <person name="Nesbo C.L."/>
        </authorList>
    </citation>
    <scope>NUCLEOTIDE SEQUENCE [LARGE SCALE GENOMIC DNA]</scope>
    <source>
        <strain evidence="3">mesG1.Ag.4.2</strain>
        <strain evidence="1">MesG1.Ag.4.2</strain>
    </source>
</reference>
<name>I2F5Z5_9BACT</name>
<proteinExistence type="predicted"/>
<organism evidence="1 3">
    <name type="scientific">Mesotoga prima MesG1.Ag.4.2</name>
    <dbReference type="NCBI Taxonomy" id="660470"/>
    <lineage>
        <taxon>Bacteria</taxon>
        <taxon>Thermotogati</taxon>
        <taxon>Thermotogota</taxon>
        <taxon>Thermotogae</taxon>
        <taxon>Kosmotogales</taxon>
        <taxon>Kosmotogaceae</taxon>
        <taxon>Mesotoga</taxon>
    </lineage>
</organism>
<sequence length="115" mass="13235" precursor="true">MSLAVIMVLLLGGCFSFDDMLDGTWSGVLNDYYGNHNVVLIVNSNNTGWISFDNDPYNVDIVSRRANRSFVGEYGWYDSYWIERTIQAEMINYGTLRIKIYDNFGDLISDGFLYK</sequence>
<dbReference type="Proteomes" id="UP000002881">
    <property type="component" value="Chromosome"/>
</dbReference>
<evidence type="ECO:0000313" key="2">
    <source>
        <dbReference type="EMBL" id="AFK07411.1"/>
    </source>
</evidence>
<dbReference type="AlphaFoldDB" id="I2F5Z5"/>
<gene>
    <name evidence="1" type="ORF">Theba_1688</name>
    <name evidence="2" type="ORF">Theba_1755</name>
</gene>
<dbReference type="EMBL" id="CP003532">
    <property type="protein sequence ID" value="AFK07348.1"/>
    <property type="molecule type" value="Genomic_DNA"/>
</dbReference>
<accession>I2F5Z5</accession>
<dbReference type="KEGG" id="mpg:Theba_1688"/>
<evidence type="ECO:0008006" key="4">
    <source>
        <dbReference type="Google" id="ProtNLM"/>
    </source>
</evidence>
<evidence type="ECO:0000313" key="3">
    <source>
        <dbReference type="Proteomes" id="UP000002881"/>
    </source>
</evidence>
<dbReference type="GeneID" id="87107527"/>
<keyword evidence="3" id="KW-1185">Reference proteome</keyword>
<dbReference type="RefSeq" id="WP_014731242.1">
    <property type="nucleotide sequence ID" value="NC_017934.1"/>
</dbReference>
<evidence type="ECO:0000313" key="1">
    <source>
        <dbReference type="EMBL" id="AFK07348.1"/>
    </source>
</evidence>
<dbReference type="KEGG" id="mpg:Theba_1755"/>
<protein>
    <recommendedName>
        <fullName evidence="4">Lipoprotein</fullName>
    </recommendedName>
</protein>